<evidence type="ECO:0000256" key="2">
    <source>
        <dbReference type="ARBA" id="ARBA00022679"/>
    </source>
</evidence>
<dbReference type="PRINTS" id="PR00412">
    <property type="entry name" value="EPOXHYDRLASE"/>
</dbReference>
<name>A0A495IDV4_9MICO</name>
<dbReference type="PANTHER" id="PTHR46401">
    <property type="entry name" value="GLYCOSYLTRANSFERASE WBBK-RELATED"/>
    <property type="match status" value="1"/>
</dbReference>
<dbReference type="PANTHER" id="PTHR46401:SF2">
    <property type="entry name" value="GLYCOSYLTRANSFERASE WBBK-RELATED"/>
    <property type="match status" value="1"/>
</dbReference>
<evidence type="ECO:0000313" key="6">
    <source>
        <dbReference type="Proteomes" id="UP000280008"/>
    </source>
</evidence>
<dbReference type="CDD" id="cd03809">
    <property type="entry name" value="GT4_MtfB-like"/>
    <property type="match status" value="1"/>
</dbReference>
<proteinExistence type="predicted"/>
<dbReference type="Pfam" id="PF13439">
    <property type="entry name" value="Glyco_transf_4"/>
    <property type="match status" value="1"/>
</dbReference>
<keyword evidence="6" id="KW-1185">Reference proteome</keyword>
<dbReference type="GO" id="GO:0009103">
    <property type="term" value="P:lipopolysaccharide biosynthetic process"/>
    <property type="evidence" value="ECO:0007669"/>
    <property type="project" value="TreeGrafter"/>
</dbReference>
<dbReference type="AlphaFoldDB" id="A0A495IDV4"/>
<dbReference type="GO" id="GO:0016757">
    <property type="term" value="F:glycosyltransferase activity"/>
    <property type="evidence" value="ECO:0007669"/>
    <property type="project" value="UniProtKB-KW"/>
</dbReference>
<accession>A0A495IDV4</accession>
<gene>
    <name evidence="5" type="ORF">C8E83_1291</name>
</gene>
<dbReference type="InterPro" id="IPR000073">
    <property type="entry name" value="AB_hydrolase_1"/>
</dbReference>
<dbReference type="Proteomes" id="UP000280008">
    <property type="component" value="Unassembled WGS sequence"/>
</dbReference>
<evidence type="ECO:0000259" key="4">
    <source>
        <dbReference type="Pfam" id="PF13439"/>
    </source>
</evidence>
<protein>
    <submittedName>
        <fullName evidence="5">Glycosyltransferase involved in cell wall biosynthesis</fullName>
    </submittedName>
</protein>
<keyword evidence="2 5" id="KW-0808">Transferase</keyword>
<evidence type="ECO:0000313" key="5">
    <source>
        <dbReference type="EMBL" id="RKR74183.1"/>
    </source>
</evidence>
<dbReference type="EMBL" id="RBKS01000001">
    <property type="protein sequence ID" value="RKR74183.1"/>
    <property type="molecule type" value="Genomic_DNA"/>
</dbReference>
<sequence length="686" mass="73171">MPSPYADRLDGLQIEARRVTAGEVDTAYWVYGDDDAPQTLLMVHGFRGEHHGLEPIAAHLDGLRDGSLRVVAPDLPGFGASAPFRGREHSVPSYAKWLVAFSGALGLGPGVVVLGHSFGSIVSAAALAGAPGRPALPAARLILVNPIAAPALKGPRGVFSRLAVLYYWAGAALPEVLGEPALKSRFVTRVISEAMAKTRSKPLRSWIHDQHDVYFSRFADRQVVLEAFKASVSTDVSTYASGIAQPTLLVAADRDDVTALPAQYALQQKFARAELDVIHGVGHLIHYEKPREAALAIGDFLARGEASFTPASGADLGAGAADRPLDILLDCRYVRTGQHDGISRFTAGLVTALAPLAAARGHRLRLLVSDRRQLSKLPRLPFVVGTDPTSPFEPLVATRINRLAPDIVWSPMQTMGTFGRGYRLVLTLHDLIYYTNRTPPPEFNPVIRMLWRAYHLAWWPQRLLLNRADAVVTVSSTTAAAIAEHRLTARPVSVVANAADPAPSGLVARTAPATRDLVYMGSFMPYKNVATLASAMQSLAADGYRLHLMSRVSPAQRASLSALAPAGSLVFHDGASDDEYQAVLLGATAVVSASLNEGFGIPLVEGMVLGTPAVVSDIPIFREIGGEAAMYFEPSSPASVAAAVRRVSAPDEWAARSAASLAQAARFSWDASAGVLLDLLERTARG</sequence>
<feature type="domain" description="AB hydrolase-1" evidence="3">
    <location>
        <begin position="40"/>
        <end position="293"/>
    </location>
</feature>
<evidence type="ECO:0000256" key="1">
    <source>
        <dbReference type="ARBA" id="ARBA00022676"/>
    </source>
</evidence>
<dbReference type="Gene3D" id="3.40.50.1820">
    <property type="entry name" value="alpha/beta hydrolase"/>
    <property type="match status" value="1"/>
</dbReference>
<dbReference type="Pfam" id="PF13692">
    <property type="entry name" value="Glyco_trans_1_4"/>
    <property type="match status" value="1"/>
</dbReference>
<dbReference type="InterPro" id="IPR000639">
    <property type="entry name" value="Epox_hydrolase-like"/>
</dbReference>
<dbReference type="SUPFAM" id="SSF53756">
    <property type="entry name" value="UDP-Glycosyltransferase/glycogen phosphorylase"/>
    <property type="match status" value="1"/>
</dbReference>
<organism evidence="5 6">
    <name type="scientific">Frondihabitans australicus</name>
    <dbReference type="NCBI Taxonomy" id="386892"/>
    <lineage>
        <taxon>Bacteria</taxon>
        <taxon>Bacillati</taxon>
        <taxon>Actinomycetota</taxon>
        <taxon>Actinomycetes</taxon>
        <taxon>Micrococcales</taxon>
        <taxon>Microbacteriaceae</taxon>
        <taxon>Frondihabitans</taxon>
    </lineage>
</organism>
<dbReference type="InterPro" id="IPR029058">
    <property type="entry name" value="AB_hydrolase_fold"/>
</dbReference>
<dbReference type="Gene3D" id="3.40.50.2000">
    <property type="entry name" value="Glycogen Phosphorylase B"/>
    <property type="match status" value="2"/>
</dbReference>
<comment type="caution">
    <text evidence="5">The sequence shown here is derived from an EMBL/GenBank/DDBJ whole genome shotgun (WGS) entry which is preliminary data.</text>
</comment>
<reference evidence="5 6" key="1">
    <citation type="submission" date="2018-10" db="EMBL/GenBank/DDBJ databases">
        <title>Sequencing the genomes of 1000 actinobacteria strains.</title>
        <authorList>
            <person name="Klenk H.-P."/>
        </authorList>
    </citation>
    <scope>NUCLEOTIDE SEQUENCE [LARGE SCALE GENOMIC DNA]</scope>
    <source>
        <strain evidence="5 6">DSM 17894</strain>
    </source>
</reference>
<keyword evidence="1" id="KW-0328">Glycosyltransferase</keyword>
<dbReference type="Pfam" id="PF12697">
    <property type="entry name" value="Abhydrolase_6"/>
    <property type="match status" value="1"/>
</dbReference>
<evidence type="ECO:0000259" key="3">
    <source>
        <dbReference type="Pfam" id="PF12697"/>
    </source>
</evidence>
<dbReference type="InterPro" id="IPR028098">
    <property type="entry name" value="Glyco_trans_4-like_N"/>
</dbReference>
<dbReference type="SUPFAM" id="SSF53474">
    <property type="entry name" value="alpha/beta-Hydrolases"/>
    <property type="match status" value="1"/>
</dbReference>
<feature type="domain" description="Glycosyltransferase subfamily 4-like N-terminal" evidence="4">
    <location>
        <begin position="350"/>
        <end position="501"/>
    </location>
</feature>